<evidence type="ECO:0000313" key="2">
    <source>
        <dbReference type="EMBL" id="GBM12084.1"/>
    </source>
</evidence>
<protein>
    <recommendedName>
        <fullName evidence="4">Secreted protein</fullName>
    </recommendedName>
</protein>
<gene>
    <name evidence="2" type="ORF">AVEN_245482_1</name>
</gene>
<proteinExistence type="predicted"/>
<evidence type="ECO:0000256" key="1">
    <source>
        <dbReference type="SAM" id="SignalP"/>
    </source>
</evidence>
<name>A0A4Y2D806_ARAVE</name>
<keyword evidence="3" id="KW-1185">Reference proteome</keyword>
<accession>A0A4Y2D806</accession>
<reference evidence="2 3" key="1">
    <citation type="journal article" date="2019" name="Sci. Rep.">
        <title>Orb-weaving spider Araneus ventricosus genome elucidates the spidroin gene catalogue.</title>
        <authorList>
            <person name="Kono N."/>
            <person name="Nakamura H."/>
            <person name="Ohtoshi R."/>
            <person name="Moran D.A.P."/>
            <person name="Shinohara A."/>
            <person name="Yoshida Y."/>
            <person name="Fujiwara M."/>
            <person name="Mori M."/>
            <person name="Tomita M."/>
            <person name="Arakawa K."/>
        </authorList>
    </citation>
    <scope>NUCLEOTIDE SEQUENCE [LARGE SCALE GENOMIC DNA]</scope>
</reference>
<evidence type="ECO:0000313" key="3">
    <source>
        <dbReference type="Proteomes" id="UP000499080"/>
    </source>
</evidence>
<dbReference type="AlphaFoldDB" id="A0A4Y2D806"/>
<organism evidence="2 3">
    <name type="scientific">Araneus ventricosus</name>
    <name type="common">Orbweaver spider</name>
    <name type="synonym">Epeira ventricosa</name>
    <dbReference type="NCBI Taxonomy" id="182803"/>
    <lineage>
        <taxon>Eukaryota</taxon>
        <taxon>Metazoa</taxon>
        <taxon>Ecdysozoa</taxon>
        <taxon>Arthropoda</taxon>
        <taxon>Chelicerata</taxon>
        <taxon>Arachnida</taxon>
        <taxon>Araneae</taxon>
        <taxon>Araneomorphae</taxon>
        <taxon>Entelegynae</taxon>
        <taxon>Araneoidea</taxon>
        <taxon>Araneidae</taxon>
        <taxon>Araneus</taxon>
    </lineage>
</organism>
<dbReference type="EMBL" id="BGPR01000308">
    <property type="protein sequence ID" value="GBM12084.1"/>
    <property type="molecule type" value="Genomic_DNA"/>
</dbReference>
<keyword evidence="1" id="KW-0732">Signal</keyword>
<comment type="caution">
    <text evidence="2">The sequence shown here is derived from an EMBL/GenBank/DDBJ whole genome shotgun (WGS) entry which is preliminary data.</text>
</comment>
<sequence>MVRVKAFLSLQKALFSLQRFLLIADLLSVGSLANRKTYDRIRCDVFFFKGLLSYKMSSLDGKEVGFREDQSTIQCKQTHFFRFGVAVCSGGLVCFSGAFVGRWESGDFPSCSGRFCSRCFDVHKKIECCSCGFGLITLRIGV</sequence>
<dbReference type="Proteomes" id="UP000499080">
    <property type="component" value="Unassembled WGS sequence"/>
</dbReference>
<feature type="chain" id="PRO_5021358458" description="Secreted protein" evidence="1">
    <location>
        <begin position="34"/>
        <end position="142"/>
    </location>
</feature>
<feature type="signal peptide" evidence="1">
    <location>
        <begin position="1"/>
        <end position="33"/>
    </location>
</feature>
<evidence type="ECO:0008006" key="4">
    <source>
        <dbReference type="Google" id="ProtNLM"/>
    </source>
</evidence>